<protein>
    <recommendedName>
        <fullName evidence="3">DUF4926 domain-containing protein</fullName>
    </recommendedName>
</protein>
<evidence type="ECO:0008006" key="3">
    <source>
        <dbReference type="Google" id="ProtNLM"/>
    </source>
</evidence>
<accession>A0ABQ4TL76</accession>
<dbReference type="InterPro" id="IPR032568">
    <property type="entry name" value="DUF4926"/>
</dbReference>
<sequence length="79" mass="8568">MSYETMHQFQDPHPNHPLFAELSVVETLRPVETDDGRPVPAGSRGTIVAVYGGGKAYEVEFARPVVGNCTLRADALQAV</sequence>
<organism evidence="1 2">
    <name type="scientific">Methylobacterium thuringiense</name>
    <dbReference type="NCBI Taxonomy" id="1003091"/>
    <lineage>
        <taxon>Bacteria</taxon>
        <taxon>Pseudomonadati</taxon>
        <taxon>Pseudomonadota</taxon>
        <taxon>Alphaproteobacteria</taxon>
        <taxon>Hyphomicrobiales</taxon>
        <taxon>Methylobacteriaceae</taxon>
        <taxon>Methylobacterium</taxon>
    </lineage>
</organism>
<dbReference type="EMBL" id="BPRA01000009">
    <property type="protein sequence ID" value="GJE55599.1"/>
    <property type="molecule type" value="Genomic_DNA"/>
</dbReference>
<dbReference type="Pfam" id="PF16277">
    <property type="entry name" value="DUF4926"/>
    <property type="match status" value="1"/>
</dbReference>
<keyword evidence="2" id="KW-1185">Reference proteome</keyword>
<name>A0ABQ4TL76_9HYPH</name>
<reference evidence="1" key="2">
    <citation type="submission" date="2021-08" db="EMBL/GenBank/DDBJ databases">
        <authorList>
            <person name="Tani A."/>
            <person name="Ola A."/>
            <person name="Ogura Y."/>
            <person name="Katsura K."/>
            <person name="Hayashi T."/>
        </authorList>
    </citation>
    <scope>NUCLEOTIDE SEQUENCE</scope>
    <source>
        <strain evidence="1">DSM 23674</strain>
    </source>
</reference>
<evidence type="ECO:0000313" key="2">
    <source>
        <dbReference type="Proteomes" id="UP001055101"/>
    </source>
</evidence>
<gene>
    <name evidence="1" type="ORF">EKPJFOCH_2093</name>
</gene>
<comment type="caution">
    <text evidence="1">The sequence shown here is derived from an EMBL/GenBank/DDBJ whole genome shotgun (WGS) entry which is preliminary data.</text>
</comment>
<dbReference type="Proteomes" id="UP001055101">
    <property type="component" value="Unassembled WGS sequence"/>
</dbReference>
<proteinExistence type="predicted"/>
<evidence type="ECO:0000313" key="1">
    <source>
        <dbReference type="EMBL" id="GJE55599.1"/>
    </source>
</evidence>
<reference evidence="1" key="1">
    <citation type="journal article" date="2021" name="Front. Microbiol.">
        <title>Comprehensive Comparative Genomics and Phenotyping of Methylobacterium Species.</title>
        <authorList>
            <person name="Alessa O."/>
            <person name="Ogura Y."/>
            <person name="Fujitani Y."/>
            <person name="Takami H."/>
            <person name="Hayashi T."/>
            <person name="Sahin N."/>
            <person name="Tani A."/>
        </authorList>
    </citation>
    <scope>NUCLEOTIDE SEQUENCE</scope>
    <source>
        <strain evidence="1">DSM 23674</strain>
    </source>
</reference>
<dbReference type="RefSeq" id="WP_238231870.1">
    <property type="nucleotide sequence ID" value="NZ_BPRA01000009.1"/>
</dbReference>